<dbReference type="EMBL" id="FQ790340">
    <property type="protein sequence ID" value="CCD52027.1"/>
    <property type="molecule type" value="Genomic_DNA"/>
</dbReference>
<organism evidence="1 2">
    <name type="scientific">Botryotinia fuckeliana (strain T4)</name>
    <name type="common">Noble rot fungus</name>
    <name type="synonym">Botrytis cinerea</name>
    <dbReference type="NCBI Taxonomy" id="999810"/>
    <lineage>
        <taxon>Eukaryota</taxon>
        <taxon>Fungi</taxon>
        <taxon>Dikarya</taxon>
        <taxon>Ascomycota</taxon>
        <taxon>Pezizomycotina</taxon>
        <taxon>Leotiomycetes</taxon>
        <taxon>Helotiales</taxon>
        <taxon>Sclerotiniaceae</taxon>
        <taxon>Botrytis</taxon>
    </lineage>
</organism>
<evidence type="ECO:0000313" key="1">
    <source>
        <dbReference type="EMBL" id="CCD52027.1"/>
    </source>
</evidence>
<sequence length="38" mass="4174">MEKAVKSPCKKKNSLVENKCEECGHLACGDCEKTAECE</sequence>
<proteinExistence type="predicted"/>
<reference evidence="2" key="1">
    <citation type="journal article" date="2011" name="PLoS Genet.">
        <title>Genomic analysis of the necrotrophic fungal pathogens Sclerotinia sclerotiorum and Botrytis cinerea.</title>
        <authorList>
            <person name="Amselem J."/>
            <person name="Cuomo C.A."/>
            <person name="van Kan J.A."/>
            <person name="Viaud M."/>
            <person name="Benito E.P."/>
            <person name="Couloux A."/>
            <person name="Coutinho P.M."/>
            <person name="de Vries R.P."/>
            <person name="Dyer P.S."/>
            <person name="Fillinger S."/>
            <person name="Fournier E."/>
            <person name="Gout L."/>
            <person name="Hahn M."/>
            <person name="Kohn L."/>
            <person name="Lapalu N."/>
            <person name="Plummer K.M."/>
            <person name="Pradier J.M."/>
            <person name="Quevillon E."/>
            <person name="Sharon A."/>
            <person name="Simon A."/>
            <person name="ten Have A."/>
            <person name="Tudzynski B."/>
            <person name="Tudzynski P."/>
            <person name="Wincker P."/>
            <person name="Andrew M."/>
            <person name="Anthouard V."/>
            <person name="Beever R.E."/>
            <person name="Beffa R."/>
            <person name="Benoit I."/>
            <person name="Bouzid O."/>
            <person name="Brault B."/>
            <person name="Chen Z."/>
            <person name="Choquer M."/>
            <person name="Collemare J."/>
            <person name="Cotton P."/>
            <person name="Danchin E.G."/>
            <person name="Da Silva C."/>
            <person name="Gautier A."/>
            <person name="Giraud C."/>
            <person name="Giraud T."/>
            <person name="Gonzalez C."/>
            <person name="Grossetete S."/>
            <person name="Guldener U."/>
            <person name="Henrissat B."/>
            <person name="Howlett B.J."/>
            <person name="Kodira C."/>
            <person name="Kretschmer M."/>
            <person name="Lappartient A."/>
            <person name="Leroch M."/>
            <person name="Levis C."/>
            <person name="Mauceli E."/>
            <person name="Neuveglise C."/>
            <person name="Oeser B."/>
            <person name="Pearson M."/>
            <person name="Poulain J."/>
            <person name="Poussereau N."/>
            <person name="Quesneville H."/>
            <person name="Rascle C."/>
            <person name="Schumacher J."/>
            <person name="Segurens B."/>
            <person name="Sexton A."/>
            <person name="Silva E."/>
            <person name="Sirven C."/>
            <person name="Soanes D.M."/>
            <person name="Talbot N.J."/>
            <person name="Templeton M."/>
            <person name="Yandava C."/>
            <person name="Yarden O."/>
            <person name="Zeng Q."/>
            <person name="Rollins J.A."/>
            <person name="Lebrun M.H."/>
            <person name="Dickman M."/>
        </authorList>
    </citation>
    <scope>NUCLEOTIDE SEQUENCE [LARGE SCALE GENOMIC DNA]</scope>
    <source>
        <strain evidence="2">T4</strain>
    </source>
</reference>
<protein>
    <submittedName>
        <fullName evidence="1">Uncharacterized protein</fullName>
    </submittedName>
</protein>
<evidence type="ECO:0000313" key="2">
    <source>
        <dbReference type="Proteomes" id="UP000008177"/>
    </source>
</evidence>
<dbReference type="InParanoid" id="G2YK79"/>
<dbReference type="HOGENOM" id="CLU_3335491_0_0_1"/>
<accession>G2YK79</accession>
<gene>
    <name evidence="1" type="ORF">BofuT4_uP081860.1</name>
</gene>
<dbReference type="Proteomes" id="UP000008177">
    <property type="component" value="Unplaced contigs"/>
</dbReference>
<name>G2YK79_BOTF4</name>
<dbReference type="OrthoDB" id="3535749at2759"/>
<dbReference type="AlphaFoldDB" id="G2YK79"/>